<dbReference type="EMBL" id="CM047908">
    <property type="protein sequence ID" value="KAJ0082496.1"/>
    <property type="molecule type" value="Genomic_DNA"/>
</dbReference>
<evidence type="ECO:0000313" key="1">
    <source>
        <dbReference type="EMBL" id="KAJ0082496.1"/>
    </source>
</evidence>
<name>A0ACC1A8K0_9ROSI</name>
<gene>
    <name evidence="1" type="ORF">Patl1_10743</name>
</gene>
<reference evidence="2" key="1">
    <citation type="journal article" date="2023" name="G3 (Bethesda)">
        <title>Genome assembly and association tests identify interacting loci associated with vigor, precocity, and sex in interspecific pistachio rootstocks.</title>
        <authorList>
            <person name="Palmer W."/>
            <person name="Jacygrad E."/>
            <person name="Sagayaradj S."/>
            <person name="Cavanaugh K."/>
            <person name="Han R."/>
            <person name="Bertier L."/>
            <person name="Beede B."/>
            <person name="Kafkas S."/>
            <person name="Golino D."/>
            <person name="Preece J."/>
            <person name="Michelmore R."/>
        </authorList>
    </citation>
    <scope>NUCLEOTIDE SEQUENCE [LARGE SCALE GENOMIC DNA]</scope>
</reference>
<keyword evidence="2" id="KW-1185">Reference proteome</keyword>
<dbReference type="Proteomes" id="UP001164250">
    <property type="component" value="Chromosome 12"/>
</dbReference>
<protein>
    <submittedName>
        <fullName evidence="1">Uncharacterized protein</fullName>
    </submittedName>
</protein>
<comment type="caution">
    <text evidence="1">The sequence shown here is derived from an EMBL/GenBank/DDBJ whole genome shotgun (WGS) entry which is preliminary data.</text>
</comment>
<sequence>MAFLISFHISCRWTNYNHGENNSKDASLRELRASSGDLARLASGDMPKVDPNSSIAPALMGMLLHNNMVSLLLTILEGGELLPNLENFLSLSSDTDGEKQDAINLFLGYFKPQEGKPAPWELDSDYYLHVSGIGDDLFPDKCLDVFTNSIAAVSCKLFDVITADMGAADPPVEERESQKKEEGEEREGNGKKEEEDYDEEEERVRDVEKGEMGHVEYVERNDNNIRGDRCGERGDGSCGVCGRKVGGEK</sequence>
<evidence type="ECO:0000313" key="2">
    <source>
        <dbReference type="Proteomes" id="UP001164250"/>
    </source>
</evidence>
<organism evidence="1 2">
    <name type="scientific">Pistacia atlantica</name>
    <dbReference type="NCBI Taxonomy" id="434234"/>
    <lineage>
        <taxon>Eukaryota</taxon>
        <taxon>Viridiplantae</taxon>
        <taxon>Streptophyta</taxon>
        <taxon>Embryophyta</taxon>
        <taxon>Tracheophyta</taxon>
        <taxon>Spermatophyta</taxon>
        <taxon>Magnoliopsida</taxon>
        <taxon>eudicotyledons</taxon>
        <taxon>Gunneridae</taxon>
        <taxon>Pentapetalae</taxon>
        <taxon>rosids</taxon>
        <taxon>malvids</taxon>
        <taxon>Sapindales</taxon>
        <taxon>Anacardiaceae</taxon>
        <taxon>Pistacia</taxon>
    </lineage>
</organism>
<accession>A0ACC1A8K0</accession>
<proteinExistence type="predicted"/>